<gene>
    <name evidence="1" type="ORF">LCGC14_1974270</name>
</gene>
<protein>
    <submittedName>
        <fullName evidence="1">Uncharacterized protein</fullName>
    </submittedName>
</protein>
<reference evidence="1" key="1">
    <citation type="journal article" date="2015" name="Nature">
        <title>Complex archaea that bridge the gap between prokaryotes and eukaryotes.</title>
        <authorList>
            <person name="Spang A."/>
            <person name="Saw J.H."/>
            <person name="Jorgensen S.L."/>
            <person name="Zaremba-Niedzwiedzka K."/>
            <person name="Martijn J."/>
            <person name="Lind A.E."/>
            <person name="van Eijk R."/>
            <person name="Schleper C."/>
            <person name="Guy L."/>
            <person name="Ettema T.J."/>
        </authorList>
    </citation>
    <scope>NUCLEOTIDE SEQUENCE</scope>
</reference>
<accession>A0A0F9HP71</accession>
<dbReference type="EMBL" id="LAZR01021968">
    <property type="protein sequence ID" value="KKL83480.1"/>
    <property type="molecule type" value="Genomic_DNA"/>
</dbReference>
<sequence>MIDLASFNAYEISPLDCAKETSFKKFEQAKYIMDIIAYKFNFHKLNDGEAFRNMLIDLSNDFGNDEININLTFIGNLAYVEFFIYCDKRDGESA</sequence>
<comment type="caution">
    <text evidence="1">The sequence shown here is derived from an EMBL/GenBank/DDBJ whole genome shotgun (WGS) entry which is preliminary data.</text>
</comment>
<proteinExistence type="predicted"/>
<organism evidence="1">
    <name type="scientific">marine sediment metagenome</name>
    <dbReference type="NCBI Taxonomy" id="412755"/>
    <lineage>
        <taxon>unclassified sequences</taxon>
        <taxon>metagenomes</taxon>
        <taxon>ecological metagenomes</taxon>
    </lineage>
</organism>
<dbReference type="AlphaFoldDB" id="A0A0F9HP71"/>
<name>A0A0F9HP71_9ZZZZ</name>
<evidence type="ECO:0000313" key="1">
    <source>
        <dbReference type="EMBL" id="KKL83480.1"/>
    </source>
</evidence>